<evidence type="ECO:0000313" key="1">
    <source>
        <dbReference type="Proteomes" id="UP000790787"/>
    </source>
</evidence>
<protein>
    <submittedName>
        <fullName evidence="2">Uncharacterized protein LOC142164352</fullName>
    </submittedName>
</protein>
<proteinExistence type="predicted"/>
<sequence>MKSSGAFYTWNNKQGGADIVYSRIDRVLINNEWILALPDSEVFYRNEGTFDHCPAIIRWAEDKKKQHMFRYFSMWGIAPNYKETVKQAWKTSKNGTKMYELVGKLNSLKEKLRQLNKEKFSQIEKKTDQAHEELLQCQQRLH</sequence>
<evidence type="ECO:0000313" key="2">
    <source>
        <dbReference type="RefSeq" id="XP_075078439.1"/>
    </source>
</evidence>
<organism evidence="1 2">
    <name type="scientific">Nicotiana tabacum</name>
    <name type="common">Common tobacco</name>
    <dbReference type="NCBI Taxonomy" id="4097"/>
    <lineage>
        <taxon>Eukaryota</taxon>
        <taxon>Viridiplantae</taxon>
        <taxon>Streptophyta</taxon>
        <taxon>Embryophyta</taxon>
        <taxon>Tracheophyta</taxon>
        <taxon>Spermatophyta</taxon>
        <taxon>Magnoliopsida</taxon>
        <taxon>eudicotyledons</taxon>
        <taxon>Gunneridae</taxon>
        <taxon>Pentapetalae</taxon>
        <taxon>asterids</taxon>
        <taxon>lamiids</taxon>
        <taxon>Solanales</taxon>
        <taxon>Solanaceae</taxon>
        <taxon>Nicotianoideae</taxon>
        <taxon>Nicotianeae</taxon>
        <taxon>Nicotiana</taxon>
    </lineage>
</organism>
<dbReference type="RefSeq" id="XP_075078439.1">
    <property type="nucleotide sequence ID" value="XM_075222338.1"/>
</dbReference>
<reference evidence="2" key="2">
    <citation type="submission" date="2025-08" db="UniProtKB">
        <authorList>
            <consortium name="RefSeq"/>
        </authorList>
    </citation>
    <scope>IDENTIFICATION</scope>
    <source>
        <tissue evidence="2">Leaf</tissue>
    </source>
</reference>
<accession>A0AC58S0C5</accession>
<keyword evidence="1" id="KW-1185">Reference proteome</keyword>
<dbReference type="Proteomes" id="UP000790787">
    <property type="component" value="Chromosome 1"/>
</dbReference>
<reference evidence="1" key="1">
    <citation type="journal article" date="2014" name="Nat. Commun.">
        <title>The tobacco genome sequence and its comparison with those of tomato and potato.</title>
        <authorList>
            <person name="Sierro N."/>
            <person name="Battey J.N."/>
            <person name="Ouadi S."/>
            <person name="Bakaher N."/>
            <person name="Bovet L."/>
            <person name="Willig A."/>
            <person name="Goepfert S."/>
            <person name="Peitsch M.C."/>
            <person name="Ivanov N.V."/>
        </authorList>
    </citation>
    <scope>NUCLEOTIDE SEQUENCE [LARGE SCALE GENOMIC DNA]</scope>
</reference>
<gene>
    <name evidence="2" type="primary">LOC142164352</name>
</gene>
<name>A0AC58S0C5_TOBAC</name>